<dbReference type="SUPFAM" id="SSF161098">
    <property type="entry name" value="MetI-like"/>
    <property type="match status" value="1"/>
</dbReference>
<feature type="transmembrane region" description="Helical" evidence="7">
    <location>
        <begin position="20"/>
        <end position="39"/>
    </location>
</feature>
<evidence type="ECO:0000256" key="5">
    <source>
        <dbReference type="ARBA" id="ARBA00022989"/>
    </source>
</evidence>
<sequence length="312" mass="35688">MKRERELRMRTKKLTGIDNIYLSFMSAPGMLLILVFSYFPMYGLIVAFKKYSFDKGILGSPWAGFSNFEFFFSSESFWPVIRNTLLLNLGSIVATTIASVVMALLLYEVTRSLLIKIYQTTLFFPFFLSWVVVSFASYAFLSENLGIFNSLLERFGFDAVGWYSERQYWPIILILASVWKNVGYGTLIYYACLISIDKEYFEAAQIDGASRIRTVWFISLPFLFPVLTILTLLSIGRIFYSDFGLFYFLPMQSGMLMSATDVIDTYAYRTLRILGDFGMSSAVNFIQSVLGLVVIFLANYAARKIDKDSALF</sequence>
<feature type="transmembrane region" description="Helical" evidence="7">
    <location>
        <begin position="85"/>
        <end position="109"/>
    </location>
</feature>
<proteinExistence type="inferred from homology"/>
<dbReference type="OrthoDB" id="9785836at2"/>
<keyword evidence="4 7" id="KW-0812">Transmembrane</keyword>
<dbReference type="PANTHER" id="PTHR43227:SF11">
    <property type="entry name" value="BLL4140 PROTEIN"/>
    <property type="match status" value="1"/>
</dbReference>
<dbReference type="GO" id="GO:0005886">
    <property type="term" value="C:plasma membrane"/>
    <property type="evidence" value="ECO:0007669"/>
    <property type="project" value="UniProtKB-SubCell"/>
</dbReference>
<dbReference type="PROSITE" id="PS50928">
    <property type="entry name" value="ABC_TM1"/>
    <property type="match status" value="1"/>
</dbReference>
<accession>A0A3D9IRP3</accession>
<dbReference type="GO" id="GO:0055085">
    <property type="term" value="P:transmembrane transport"/>
    <property type="evidence" value="ECO:0007669"/>
    <property type="project" value="InterPro"/>
</dbReference>
<dbReference type="Proteomes" id="UP000256977">
    <property type="component" value="Unassembled WGS sequence"/>
</dbReference>
<comment type="caution">
    <text evidence="9">The sequence shown here is derived from an EMBL/GenBank/DDBJ whole genome shotgun (WGS) entry which is preliminary data.</text>
</comment>
<dbReference type="InterPro" id="IPR035906">
    <property type="entry name" value="MetI-like_sf"/>
</dbReference>
<feature type="transmembrane region" description="Helical" evidence="7">
    <location>
        <begin position="282"/>
        <end position="302"/>
    </location>
</feature>
<organism evidence="9 10">
    <name type="scientific">Cohnella phaseoli</name>
    <dbReference type="NCBI Taxonomy" id="456490"/>
    <lineage>
        <taxon>Bacteria</taxon>
        <taxon>Bacillati</taxon>
        <taxon>Bacillota</taxon>
        <taxon>Bacilli</taxon>
        <taxon>Bacillales</taxon>
        <taxon>Paenibacillaceae</taxon>
        <taxon>Cohnella</taxon>
    </lineage>
</organism>
<feature type="transmembrane region" description="Helical" evidence="7">
    <location>
        <begin position="121"/>
        <end position="141"/>
    </location>
</feature>
<keyword evidence="5 7" id="KW-1133">Transmembrane helix</keyword>
<evidence type="ECO:0000256" key="2">
    <source>
        <dbReference type="ARBA" id="ARBA00022448"/>
    </source>
</evidence>
<evidence type="ECO:0000256" key="6">
    <source>
        <dbReference type="ARBA" id="ARBA00023136"/>
    </source>
</evidence>
<evidence type="ECO:0000256" key="7">
    <source>
        <dbReference type="RuleBase" id="RU363032"/>
    </source>
</evidence>
<comment type="similarity">
    <text evidence="7">Belongs to the binding-protein-dependent transport system permease family.</text>
</comment>
<feature type="transmembrane region" description="Helical" evidence="7">
    <location>
        <begin position="168"/>
        <end position="194"/>
    </location>
</feature>
<feature type="domain" description="ABC transmembrane type-1" evidence="8">
    <location>
        <begin position="81"/>
        <end position="298"/>
    </location>
</feature>
<gene>
    <name evidence="9" type="ORF">DFP98_12394</name>
</gene>
<keyword evidence="10" id="KW-1185">Reference proteome</keyword>
<dbReference type="Pfam" id="PF00528">
    <property type="entry name" value="BPD_transp_1"/>
    <property type="match status" value="1"/>
</dbReference>
<dbReference type="InterPro" id="IPR000515">
    <property type="entry name" value="MetI-like"/>
</dbReference>
<evidence type="ECO:0000256" key="1">
    <source>
        <dbReference type="ARBA" id="ARBA00004651"/>
    </source>
</evidence>
<name>A0A3D9IRP3_9BACL</name>
<protein>
    <submittedName>
        <fullName evidence="9">Putative aldouronate transport system permease protein</fullName>
    </submittedName>
</protein>
<evidence type="ECO:0000256" key="4">
    <source>
        <dbReference type="ARBA" id="ARBA00022692"/>
    </source>
</evidence>
<dbReference type="InterPro" id="IPR050809">
    <property type="entry name" value="UgpAE/MalFG_permease"/>
</dbReference>
<evidence type="ECO:0000313" key="9">
    <source>
        <dbReference type="EMBL" id="RED64422.1"/>
    </source>
</evidence>
<keyword evidence="2 7" id="KW-0813">Transport</keyword>
<dbReference type="EMBL" id="QRDZ01000023">
    <property type="protein sequence ID" value="RED64422.1"/>
    <property type="molecule type" value="Genomic_DNA"/>
</dbReference>
<dbReference type="CDD" id="cd06261">
    <property type="entry name" value="TM_PBP2"/>
    <property type="match status" value="1"/>
</dbReference>
<evidence type="ECO:0000256" key="3">
    <source>
        <dbReference type="ARBA" id="ARBA00022475"/>
    </source>
</evidence>
<comment type="subcellular location">
    <subcellularLocation>
        <location evidence="1 7">Cell membrane</location>
        <topology evidence="1 7">Multi-pass membrane protein</topology>
    </subcellularLocation>
</comment>
<dbReference type="Gene3D" id="1.10.3720.10">
    <property type="entry name" value="MetI-like"/>
    <property type="match status" value="1"/>
</dbReference>
<dbReference type="PANTHER" id="PTHR43227">
    <property type="entry name" value="BLL4140 PROTEIN"/>
    <property type="match status" value="1"/>
</dbReference>
<reference evidence="9 10" key="1">
    <citation type="submission" date="2018-07" db="EMBL/GenBank/DDBJ databases">
        <title>Genomic Encyclopedia of Type Strains, Phase III (KMG-III): the genomes of soil and plant-associated and newly described type strains.</title>
        <authorList>
            <person name="Whitman W."/>
        </authorList>
    </citation>
    <scope>NUCLEOTIDE SEQUENCE [LARGE SCALE GENOMIC DNA]</scope>
    <source>
        <strain evidence="9 10">CECT 7287</strain>
    </source>
</reference>
<keyword evidence="3" id="KW-1003">Cell membrane</keyword>
<keyword evidence="6 7" id="KW-0472">Membrane</keyword>
<evidence type="ECO:0000313" key="10">
    <source>
        <dbReference type="Proteomes" id="UP000256977"/>
    </source>
</evidence>
<evidence type="ECO:0000259" key="8">
    <source>
        <dbReference type="PROSITE" id="PS50928"/>
    </source>
</evidence>
<dbReference type="AlphaFoldDB" id="A0A3D9IRP3"/>
<feature type="transmembrane region" description="Helical" evidence="7">
    <location>
        <begin position="215"/>
        <end position="240"/>
    </location>
</feature>